<feature type="transmembrane region" description="Helical" evidence="10">
    <location>
        <begin position="169"/>
        <end position="187"/>
    </location>
</feature>
<dbReference type="HAMAP" id="MF_01465">
    <property type="entry name" value="SecY"/>
    <property type="match status" value="1"/>
</dbReference>
<keyword evidence="7 10" id="KW-0811">Translocation</keyword>
<dbReference type="GO" id="GO:0065002">
    <property type="term" value="P:intracellular protein transmembrane transport"/>
    <property type="evidence" value="ECO:0007669"/>
    <property type="project" value="UniProtKB-UniRule"/>
</dbReference>
<evidence type="ECO:0000256" key="6">
    <source>
        <dbReference type="ARBA" id="ARBA00022989"/>
    </source>
</evidence>
<evidence type="ECO:0000256" key="1">
    <source>
        <dbReference type="ARBA" id="ARBA00004141"/>
    </source>
</evidence>
<comment type="similarity">
    <text evidence="2 10 13">Belongs to the SecY/SEC61-alpha family.</text>
</comment>
<keyword evidence="5 10" id="KW-0653">Protein transport</keyword>
<dbReference type="EMBL" id="AP025739">
    <property type="protein sequence ID" value="BDI31330.1"/>
    <property type="molecule type" value="Genomic_DNA"/>
</dbReference>
<feature type="transmembrane region" description="Helical" evidence="10">
    <location>
        <begin position="362"/>
        <end position="380"/>
    </location>
</feature>
<dbReference type="NCBIfam" id="TIGR00967">
    <property type="entry name" value="3a0501s007"/>
    <property type="match status" value="1"/>
</dbReference>
<dbReference type="SUPFAM" id="SSF103491">
    <property type="entry name" value="Preprotein translocase SecY subunit"/>
    <property type="match status" value="1"/>
</dbReference>
<evidence type="ECO:0000313" key="14">
    <source>
        <dbReference type="EMBL" id="BDI31330.1"/>
    </source>
</evidence>
<organism evidence="14 15">
    <name type="scientific">Capsulimonas corticalis</name>
    <dbReference type="NCBI Taxonomy" id="2219043"/>
    <lineage>
        <taxon>Bacteria</taxon>
        <taxon>Bacillati</taxon>
        <taxon>Armatimonadota</taxon>
        <taxon>Armatimonadia</taxon>
        <taxon>Capsulimonadales</taxon>
        <taxon>Capsulimonadaceae</taxon>
        <taxon>Capsulimonas</taxon>
    </lineage>
</organism>
<feature type="transmembrane region" description="Helical" evidence="10">
    <location>
        <begin position="143"/>
        <end position="162"/>
    </location>
</feature>
<comment type="function">
    <text evidence="10 11">The central subunit of the protein translocation channel SecYEG. Consists of two halves formed by TMs 1-5 and 6-10. These two domains form a lateral gate at the front which open onto the bilayer between TMs 2 and 7, and are clamped together by SecE at the back. The channel is closed by both a pore ring composed of hydrophobic SecY resides and a short helix (helix 2A) on the extracellular side of the membrane which forms a plug. The plug probably moves laterally to allow the channel to open. The ring and the pore may move independently.</text>
</comment>
<dbReference type="PROSITE" id="PS00756">
    <property type="entry name" value="SECY_2"/>
    <property type="match status" value="1"/>
</dbReference>
<dbReference type="Pfam" id="PF00344">
    <property type="entry name" value="SecY"/>
    <property type="match status" value="1"/>
</dbReference>
<feature type="transmembrane region" description="Helical" evidence="10">
    <location>
        <begin position="111"/>
        <end position="131"/>
    </location>
</feature>
<evidence type="ECO:0000256" key="3">
    <source>
        <dbReference type="ARBA" id="ARBA00022448"/>
    </source>
</evidence>
<dbReference type="AlphaFoldDB" id="A0A9N7QDK4"/>
<dbReference type="Gene3D" id="1.10.3370.10">
    <property type="entry name" value="SecY subunit domain"/>
    <property type="match status" value="1"/>
</dbReference>
<feature type="transmembrane region" description="Helical" evidence="10">
    <location>
        <begin position="392"/>
        <end position="411"/>
    </location>
</feature>
<evidence type="ECO:0000256" key="13">
    <source>
        <dbReference type="RuleBase" id="RU004349"/>
    </source>
</evidence>
<comment type="subunit">
    <text evidence="10">Component of the Sec protein translocase complex. Heterotrimer consisting of SecY, SecE and SecG subunits. The heterotrimers can form oligomers, although 1 heterotrimer is thought to be able to translocate proteins. Interacts with the ribosome. Interacts with SecDF, and other proteins may be involved. Interacts with SecA.</text>
</comment>
<dbReference type="InterPro" id="IPR030659">
    <property type="entry name" value="SecY_CS"/>
</dbReference>
<reference evidence="14 15" key="1">
    <citation type="journal article" date="2019" name="Int. J. Syst. Evol. Microbiol.">
        <title>Capsulimonas corticalis gen. nov., sp. nov., an aerobic capsulated bacterium, of a novel bacterial order, Capsulimonadales ord. nov., of the class Armatimonadia of the phylum Armatimonadetes.</title>
        <authorList>
            <person name="Li J."/>
            <person name="Kudo C."/>
            <person name="Tonouchi A."/>
        </authorList>
    </citation>
    <scope>NUCLEOTIDE SEQUENCE [LARGE SCALE GENOMIC DNA]</scope>
    <source>
        <strain evidence="14 15">AX-7</strain>
    </source>
</reference>
<dbReference type="Proteomes" id="UP000287394">
    <property type="component" value="Chromosome"/>
</dbReference>
<gene>
    <name evidence="10 14" type="primary">secY</name>
    <name evidence="14" type="ORF">CCAX7_33810</name>
</gene>
<evidence type="ECO:0000256" key="9">
    <source>
        <dbReference type="ARBA" id="ARBA00039733"/>
    </source>
</evidence>
<comment type="subcellular location">
    <subcellularLocation>
        <location evidence="10">Cell membrane</location>
        <topology evidence="10">Multi-pass membrane protein</topology>
    </subcellularLocation>
    <subcellularLocation>
        <location evidence="1 12">Membrane</location>
        <topology evidence="1 12">Multi-pass membrane protein</topology>
    </subcellularLocation>
</comment>
<dbReference type="PANTHER" id="PTHR10906">
    <property type="entry name" value="SECY/SEC61-ALPHA FAMILY MEMBER"/>
    <property type="match status" value="1"/>
</dbReference>
<dbReference type="FunFam" id="1.10.3370.10:FF:000001">
    <property type="entry name" value="Preprotein translocase subunit SecY"/>
    <property type="match status" value="1"/>
</dbReference>
<keyword evidence="10" id="KW-1003">Cell membrane</keyword>
<dbReference type="InterPro" id="IPR023201">
    <property type="entry name" value="SecY_dom_sf"/>
</dbReference>
<sequence>MTAAFAIPELRRRLLFVFAMFGVYVFGLHIPIPGVDHQRLAELFRRGGGGGILSLVDVFTGGALKTYTVFAMGIVPYINASIIMQLLTFAIPSWQEMSKEGESGRRRIGQYTRYFTVALSAVQGFGMTMLLRNEHVISSNPLALIQIIITLAAGTAFLMWLGEQITEKGIGNGISLIIFCGIMVRLPSQISGVWESVKSGAVQPWQLAVLIITFFATVMGVIYVTLGQRKIPIQHVKKMVGNKMTQGGTAYLPFRVASAGVIPIIFALSIQLLPLTFAQFVPPTSAFGETLQKWAHWMSPGENPITGLIYAAIIVFFTYFYTAVTMNVEQIADDLKKYGSYIPGIRPGKPTMEYLDKVMTRITLAGALFLAVIALMQYWIPALTNTGGANGFTLVGGTSLLIVVGVALETMQAIEAQLLMRNYEGFIR</sequence>
<feature type="transmembrane region" description="Helical" evidence="10">
    <location>
        <begin position="307"/>
        <end position="328"/>
    </location>
</feature>
<feature type="transmembrane region" description="Helical" evidence="10">
    <location>
        <begin position="207"/>
        <end position="227"/>
    </location>
</feature>
<dbReference type="InterPro" id="IPR002208">
    <property type="entry name" value="SecY/SEC61-alpha"/>
</dbReference>
<protein>
    <recommendedName>
        <fullName evidence="9 10">Protein translocase subunit SecY</fullName>
    </recommendedName>
</protein>
<feature type="transmembrane region" description="Helical" evidence="10">
    <location>
        <begin position="67"/>
        <end position="91"/>
    </location>
</feature>
<evidence type="ECO:0000256" key="11">
    <source>
        <dbReference type="RuleBase" id="RU000537"/>
    </source>
</evidence>
<keyword evidence="6 10" id="KW-1133">Transmembrane helix</keyword>
<keyword evidence="3 10" id="KW-0813">Transport</keyword>
<dbReference type="InterPro" id="IPR026593">
    <property type="entry name" value="SecY"/>
</dbReference>
<dbReference type="GO" id="GO:0043952">
    <property type="term" value="P:protein transport by the Sec complex"/>
    <property type="evidence" value="ECO:0007669"/>
    <property type="project" value="UniProtKB-UniRule"/>
</dbReference>
<keyword evidence="15" id="KW-1185">Reference proteome</keyword>
<accession>A0A9N7QDK4</accession>
<evidence type="ECO:0000313" key="15">
    <source>
        <dbReference type="Proteomes" id="UP000287394"/>
    </source>
</evidence>
<keyword evidence="4 10" id="KW-0812">Transmembrane</keyword>
<feature type="transmembrane region" description="Helical" evidence="10">
    <location>
        <begin position="248"/>
        <end position="273"/>
    </location>
</feature>
<evidence type="ECO:0000256" key="10">
    <source>
        <dbReference type="HAMAP-Rule" id="MF_01465"/>
    </source>
</evidence>
<evidence type="ECO:0000256" key="12">
    <source>
        <dbReference type="RuleBase" id="RU003484"/>
    </source>
</evidence>
<dbReference type="PROSITE" id="PS00755">
    <property type="entry name" value="SECY_1"/>
    <property type="match status" value="1"/>
</dbReference>
<evidence type="ECO:0000256" key="5">
    <source>
        <dbReference type="ARBA" id="ARBA00022927"/>
    </source>
</evidence>
<keyword evidence="8 10" id="KW-0472">Membrane</keyword>
<dbReference type="OrthoDB" id="9809248at2"/>
<evidence type="ECO:0000256" key="7">
    <source>
        <dbReference type="ARBA" id="ARBA00023010"/>
    </source>
</evidence>
<dbReference type="PRINTS" id="PR00303">
    <property type="entry name" value="SECYTRNLCASE"/>
</dbReference>
<evidence type="ECO:0000256" key="4">
    <source>
        <dbReference type="ARBA" id="ARBA00022692"/>
    </source>
</evidence>
<dbReference type="KEGG" id="ccot:CCAX7_33810"/>
<evidence type="ECO:0000256" key="8">
    <source>
        <dbReference type="ARBA" id="ARBA00023136"/>
    </source>
</evidence>
<evidence type="ECO:0000256" key="2">
    <source>
        <dbReference type="ARBA" id="ARBA00005751"/>
    </source>
</evidence>
<dbReference type="PIRSF" id="PIRSF004557">
    <property type="entry name" value="SecY"/>
    <property type="match status" value="1"/>
</dbReference>
<dbReference type="GO" id="GO:0005886">
    <property type="term" value="C:plasma membrane"/>
    <property type="evidence" value="ECO:0007669"/>
    <property type="project" value="UniProtKB-SubCell"/>
</dbReference>
<name>A0A9N7QDK4_9BACT</name>
<dbReference type="GO" id="GO:0006605">
    <property type="term" value="P:protein targeting"/>
    <property type="evidence" value="ECO:0007669"/>
    <property type="project" value="UniProtKB-UniRule"/>
</dbReference>
<proteinExistence type="inferred from homology"/>
<feature type="transmembrane region" description="Helical" evidence="10">
    <location>
        <begin position="14"/>
        <end position="32"/>
    </location>
</feature>